<dbReference type="InterPro" id="IPR002491">
    <property type="entry name" value="ABC_transptr_periplasmic_BD"/>
</dbReference>
<dbReference type="EMBL" id="JAEKNQ010000019">
    <property type="protein sequence ID" value="MBJ7602428.1"/>
    <property type="molecule type" value="Genomic_DNA"/>
</dbReference>
<evidence type="ECO:0000313" key="3">
    <source>
        <dbReference type="Proteomes" id="UP000620075"/>
    </source>
</evidence>
<name>A0A934KGG5_9BACT</name>
<dbReference type="Gene3D" id="3.40.50.1980">
    <property type="entry name" value="Nitrogenase molybdenum iron protein domain"/>
    <property type="match status" value="2"/>
</dbReference>
<gene>
    <name evidence="2" type="ORF">JF888_04435</name>
</gene>
<proteinExistence type="predicted"/>
<accession>A0A934KGG5</accession>
<evidence type="ECO:0000313" key="2">
    <source>
        <dbReference type="EMBL" id="MBJ7602428.1"/>
    </source>
</evidence>
<dbReference type="RefSeq" id="WP_338176932.1">
    <property type="nucleotide sequence ID" value="NZ_JAEKNQ010000019.1"/>
</dbReference>
<dbReference type="AlphaFoldDB" id="A0A934KGG5"/>
<evidence type="ECO:0000259" key="1">
    <source>
        <dbReference type="Pfam" id="PF01497"/>
    </source>
</evidence>
<comment type="caution">
    <text evidence="2">The sequence shown here is derived from an EMBL/GenBank/DDBJ whole genome shotgun (WGS) entry which is preliminary data.</text>
</comment>
<dbReference type="PANTHER" id="PTHR42860">
    <property type="entry name" value="VITAMIN B12-BINDING PROTEIN"/>
    <property type="match status" value="1"/>
</dbReference>
<organism evidence="2 3">
    <name type="scientific">Candidatus Dormiibacter inghamiae</name>
    <dbReference type="NCBI Taxonomy" id="3127013"/>
    <lineage>
        <taxon>Bacteria</taxon>
        <taxon>Bacillati</taxon>
        <taxon>Candidatus Dormiibacterota</taxon>
        <taxon>Candidatus Dormibacteria</taxon>
        <taxon>Candidatus Dormibacterales</taxon>
        <taxon>Candidatus Dormibacteraceae</taxon>
        <taxon>Candidatus Dormiibacter</taxon>
    </lineage>
</organism>
<sequence length="274" mass="29168">MRIVSLLPSATEALFALGLGDRLVAVTHECDHPPAAAALPVATRPSLRLEAEDSGGIEMAVSLAATEGRSLYQIDIDAIRALQPDLVVAQDVCRVCAVSAAEVAEDLEGIRMLRQHPHSLEDVLGDIERLAVACGRDATPLLGRLRVRLDAASQTARRLPRVRGVFLEWLDPPYPAGHWTPDLLALAGVDDPLARPGLPSVAGSWAEVAASRPEVLILAPCGFNRDRAAAEAARLRTQIDSVGAARVVVLDGSAYFNRPGPRLVDSLEVLVASR</sequence>
<dbReference type="Pfam" id="PF01497">
    <property type="entry name" value="Peripla_BP_2"/>
    <property type="match status" value="1"/>
</dbReference>
<protein>
    <submittedName>
        <fullName evidence="2">Cobalamin-binding protein</fullName>
    </submittedName>
</protein>
<dbReference type="InterPro" id="IPR051030">
    <property type="entry name" value="Vitamin_B12-ABC_binding"/>
</dbReference>
<dbReference type="Proteomes" id="UP000620075">
    <property type="component" value="Unassembled WGS sequence"/>
</dbReference>
<dbReference type="PANTHER" id="PTHR42860:SF1">
    <property type="entry name" value="VITAMIN B12-BINDING PROTEIN"/>
    <property type="match status" value="1"/>
</dbReference>
<reference evidence="2 3" key="1">
    <citation type="submission" date="2020-10" db="EMBL/GenBank/DDBJ databases">
        <title>Ca. Dormibacterota MAGs.</title>
        <authorList>
            <person name="Montgomery K."/>
        </authorList>
    </citation>
    <scope>NUCLEOTIDE SEQUENCE [LARGE SCALE GENOMIC DNA]</scope>
    <source>
        <strain evidence="2">SC8811_S16_3</strain>
    </source>
</reference>
<feature type="domain" description="Fe/B12 periplasmic-binding" evidence="1">
    <location>
        <begin position="3"/>
        <end position="214"/>
    </location>
</feature>
<dbReference type="SUPFAM" id="SSF53807">
    <property type="entry name" value="Helical backbone' metal receptor"/>
    <property type="match status" value="1"/>
</dbReference>